<feature type="transmembrane region" description="Helical" evidence="2">
    <location>
        <begin position="51"/>
        <end position="69"/>
    </location>
</feature>
<sequence>MVPYSIYLVMALASFSGGVVRGVSGFGSAIMHVLVWIVFSTAGVDSGSLQLSVTVDCVNSFVVAIPLLIMTSAFKTGETALVVSVYIFQTLFAPVGAIMLLGLDVHLVEMVMACTLLVVITLTLDLQSCCQRIIQKCRKAYGYYQAVEVQDEDIFDPTEPCFVHNEFSFQQDRRSVNPSQCCNSSVGFAEDTCRAASDLDPGDPDEETPFISPCQHQAILLSFSKQDIYEQCCQKSELTFRQSGSDSTAFNTLSTLEASDSLSPDSLRCKERVASISANCIPALVSTACKGSTDSFQVLKQEGGYEQTLPLDPFFSTAAAVSLEATSSAALECCNLPRLTKEEKGAMTKLQSTAVHLQAGICDPSVTSLENLGSSASYCHVETQMNGQVSEASLHEVMSSTELLPSLLTADTVMTGQNITSASCAPHCSSFASDGARGVPEVMTVQEDAYCKVDSLAAAADNTEKKDPPSPSSTANNTASNNSLGLSLQAQARTAATASAIISSMPQQVSADALRTACSEGCHNNLLHPQPLHDSASSLWNNMKKKVRGGMKMSMKMLKLLTRKEGRMEFFARAENKVALRLLGLGSLAGTVGGIMAGLTGMGGPPLMLLYRTMGTPKEIVRGTNAWLNVLQFRVFVYLLMGMIPSSFGAVYLISGLSQLVGLVLGNCMSKRISPKAFSHILVALMLVCMVLLFLAAFSVGRP</sequence>
<feature type="transmembrane region" description="Helical" evidence="2">
    <location>
        <begin position="578"/>
        <end position="599"/>
    </location>
</feature>
<dbReference type="PANTHER" id="PTHR30269:SF38">
    <property type="entry name" value="SULFITE EXPORTER TAUE_SAFE"/>
    <property type="match status" value="1"/>
</dbReference>
<keyword evidence="2" id="KW-0812">Transmembrane</keyword>
<gene>
    <name evidence="3" type="ORF">CEUSTIGMA_g4673.t1</name>
</gene>
<reference evidence="3 4" key="1">
    <citation type="submission" date="2017-08" db="EMBL/GenBank/DDBJ databases">
        <title>Acidophilic green algal genome provides insights into adaptation to an acidic environment.</title>
        <authorList>
            <person name="Hirooka S."/>
            <person name="Hirose Y."/>
            <person name="Kanesaki Y."/>
            <person name="Higuchi S."/>
            <person name="Fujiwara T."/>
            <person name="Onuma R."/>
            <person name="Era A."/>
            <person name="Ohbayashi R."/>
            <person name="Uzuka A."/>
            <person name="Nozaki H."/>
            <person name="Yoshikawa H."/>
            <person name="Miyagishima S.Y."/>
        </authorList>
    </citation>
    <scope>NUCLEOTIDE SEQUENCE [LARGE SCALE GENOMIC DNA]</scope>
    <source>
        <strain evidence="3 4">NIES-2499</strain>
    </source>
</reference>
<name>A0A250X2C1_9CHLO</name>
<evidence type="ECO:0000313" key="3">
    <source>
        <dbReference type="EMBL" id="GAX77227.1"/>
    </source>
</evidence>
<proteinExistence type="predicted"/>
<evidence type="ECO:0000256" key="1">
    <source>
        <dbReference type="SAM" id="MobiDB-lite"/>
    </source>
</evidence>
<keyword evidence="4" id="KW-1185">Reference proteome</keyword>
<dbReference type="PANTHER" id="PTHR30269">
    <property type="entry name" value="TRANSMEMBRANE PROTEIN YFCA"/>
    <property type="match status" value="1"/>
</dbReference>
<feature type="transmembrane region" description="Helical" evidence="2">
    <location>
        <begin position="81"/>
        <end position="101"/>
    </location>
</feature>
<dbReference type="EMBL" id="BEGY01000023">
    <property type="protein sequence ID" value="GAX77227.1"/>
    <property type="molecule type" value="Genomic_DNA"/>
</dbReference>
<accession>A0A250X2C1</accession>
<feature type="transmembrane region" description="Helical" evidence="2">
    <location>
        <begin position="635"/>
        <end position="665"/>
    </location>
</feature>
<comment type="caution">
    <text evidence="3">The sequence shown here is derived from an EMBL/GenBank/DDBJ whole genome shotgun (WGS) entry which is preliminary data.</text>
</comment>
<keyword evidence="2" id="KW-1133">Transmembrane helix</keyword>
<feature type="compositionally biased region" description="Low complexity" evidence="1">
    <location>
        <begin position="472"/>
        <end position="482"/>
    </location>
</feature>
<protein>
    <submittedName>
        <fullName evidence="3">Uncharacterized protein</fullName>
    </submittedName>
</protein>
<feature type="transmembrane region" description="Helical" evidence="2">
    <location>
        <begin position="677"/>
        <end position="700"/>
    </location>
</feature>
<feature type="transmembrane region" description="Helical" evidence="2">
    <location>
        <begin position="7"/>
        <end position="39"/>
    </location>
</feature>
<organism evidence="3 4">
    <name type="scientific">Chlamydomonas eustigma</name>
    <dbReference type="NCBI Taxonomy" id="1157962"/>
    <lineage>
        <taxon>Eukaryota</taxon>
        <taxon>Viridiplantae</taxon>
        <taxon>Chlorophyta</taxon>
        <taxon>core chlorophytes</taxon>
        <taxon>Chlorophyceae</taxon>
        <taxon>CS clade</taxon>
        <taxon>Chlamydomonadales</taxon>
        <taxon>Chlamydomonadaceae</taxon>
        <taxon>Chlamydomonas</taxon>
    </lineage>
</organism>
<dbReference type="AlphaFoldDB" id="A0A250X2C1"/>
<dbReference type="Proteomes" id="UP000232323">
    <property type="component" value="Unassembled WGS sequence"/>
</dbReference>
<feature type="transmembrane region" description="Helical" evidence="2">
    <location>
        <begin position="107"/>
        <end position="126"/>
    </location>
</feature>
<dbReference type="InterPro" id="IPR052017">
    <property type="entry name" value="TSUP"/>
</dbReference>
<evidence type="ECO:0000313" key="4">
    <source>
        <dbReference type="Proteomes" id="UP000232323"/>
    </source>
</evidence>
<evidence type="ECO:0000256" key="2">
    <source>
        <dbReference type="SAM" id="Phobius"/>
    </source>
</evidence>
<feature type="region of interest" description="Disordered" evidence="1">
    <location>
        <begin position="460"/>
        <end position="482"/>
    </location>
</feature>
<dbReference type="OrthoDB" id="543127at2759"/>
<keyword evidence="2" id="KW-0472">Membrane</keyword>